<organism evidence="2 3">
    <name type="scientific">Chenopodium quinoa</name>
    <name type="common">Quinoa</name>
    <dbReference type="NCBI Taxonomy" id="63459"/>
    <lineage>
        <taxon>Eukaryota</taxon>
        <taxon>Viridiplantae</taxon>
        <taxon>Streptophyta</taxon>
        <taxon>Embryophyta</taxon>
        <taxon>Tracheophyta</taxon>
        <taxon>Spermatophyta</taxon>
        <taxon>Magnoliopsida</taxon>
        <taxon>eudicotyledons</taxon>
        <taxon>Gunneridae</taxon>
        <taxon>Pentapetalae</taxon>
        <taxon>Caryophyllales</taxon>
        <taxon>Chenopodiaceae</taxon>
        <taxon>Chenopodioideae</taxon>
        <taxon>Atripliceae</taxon>
        <taxon>Chenopodium</taxon>
    </lineage>
</organism>
<reference evidence="2" key="1">
    <citation type="journal article" date="2017" name="Nature">
        <title>The genome of Chenopodium quinoa.</title>
        <authorList>
            <person name="Jarvis D.E."/>
            <person name="Ho Y.S."/>
            <person name="Lightfoot D.J."/>
            <person name="Schmoeckel S.M."/>
            <person name="Li B."/>
            <person name="Borm T.J.A."/>
            <person name="Ohyanagi H."/>
            <person name="Mineta K."/>
            <person name="Michell C.T."/>
            <person name="Saber N."/>
            <person name="Kharbatia N.M."/>
            <person name="Rupper R.R."/>
            <person name="Sharp A.R."/>
            <person name="Dally N."/>
            <person name="Boughton B.A."/>
            <person name="Woo Y.H."/>
            <person name="Gao G."/>
            <person name="Schijlen E.G.W.M."/>
            <person name="Guo X."/>
            <person name="Momin A.A."/>
            <person name="Negrao S."/>
            <person name="Al-Babili S."/>
            <person name="Gehring C."/>
            <person name="Roessner U."/>
            <person name="Jung C."/>
            <person name="Murphy K."/>
            <person name="Arold S.T."/>
            <person name="Gojobori T."/>
            <person name="van der Linden C.G."/>
            <person name="van Loo E.N."/>
            <person name="Jellen E.N."/>
            <person name="Maughan P.J."/>
            <person name="Tester M."/>
        </authorList>
    </citation>
    <scope>NUCLEOTIDE SEQUENCE [LARGE SCALE GENOMIC DNA]</scope>
    <source>
        <strain evidence="2">cv. PI 614886</strain>
    </source>
</reference>
<dbReference type="Proteomes" id="UP000596660">
    <property type="component" value="Unplaced"/>
</dbReference>
<dbReference type="InterPro" id="IPR029472">
    <property type="entry name" value="Copia-like_N"/>
</dbReference>
<feature type="domain" description="Retrotransposon Copia-like N-terminal" evidence="1">
    <location>
        <begin position="17"/>
        <end position="62"/>
    </location>
</feature>
<proteinExistence type="predicted"/>
<name>A0A803M6X4_CHEQI</name>
<dbReference type="Pfam" id="PF14244">
    <property type="entry name" value="Retrotran_gag_3"/>
    <property type="match status" value="1"/>
</dbReference>
<evidence type="ECO:0000313" key="3">
    <source>
        <dbReference type="Proteomes" id="UP000596660"/>
    </source>
</evidence>
<dbReference type="EnsemblPlants" id="AUR62024197-RA">
    <property type="protein sequence ID" value="AUR62024197-RA:cds"/>
    <property type="gene ID" value="AUR62024197"/>
</dbReference>
<evidence type="ECO:0000313" key="2">
    <source>
        <dbReference type="EnsemblPlants" id="AUR62024197-RA:cds"/>
    </source>
</evidence>
<dbReference type="AlphaFoldDB" id="A0A803M6X4"/>
<dbReference type="Gramene" id="AUR62024197-RA">
    <property type="protein sequence ID" value="AUR62024197-RA:cds"/>
    <property type="gene ID" value="AUR62024197"/>
</dbReference>
<dbReference type="OMA" id="HAMAVKF"/>
<protein>
    <recommendedName>
        <fullName evidence="1">Retrotransposon Copia-like N-terminal domain-containing protein</fullName>
    </recommendedName>
</protein>
<evidence type="ECO:0000259" key="1">
    <source>
        <dbReference type="Pfam" id="PF14244"/>
    </source>
</evidence>
<keyword evidence="3" id="KW-1185">Reference proteome</keyword>
<dbReference type="PANTHER" id="PTHR37610:SF101">
    <property type="entry name" value="(RAPE) HYPOTHETICAL PROTEIN"/>
    <property type="match status" value="1"/>
</dbReference>
<dbReference type="PANTHER" id="PTHR37610">
    <property type="entry name" value="CCHC-TYPE DOMAIN-CONTAINING PROTEIN"/>
    <property type="match status" value="1"/>
</dbReference>
<accession>A0A803M6X4</accession>
<sequence length="270" mass="30659">MEDGKLDPSSPYYLGSDDQPGNTITHVILKGDNYLAWSRAITLSLKSRRKFVFINGTITKPTKKKLLDLETVNSMLVSWILRTTDLILVASIPYFEEAKRLWDYLEHRFCVSNGLRIQQLCAKITDCKQLSSMSIEEYYTKLIGLFDDLTRLKPPHGCECGLCTCDVAGKYATDREEEVFHQFLIGIDDTLYTVVHTNLLSQQPAADLNRAYQTLLQEEESRGIGRGKAELDRTKESAHAFFVSSARWKGASDRQDKAKLYCSHCQKKGT</sequence>
<reference evidence="2" key="2">
    <citation type="submission" date="2021-03" db="UniProtKB">
        <authorList>
            <consortium name="EnsemblPlants"/>
        </authorList>
    </citation>
    <scope>IDENTIFICATION</scope>
</reference>